<name>A0A1G8Y3A5_9ACTN</name>
<gene>
    <name evidence="4" type="ORF">SAMN05421869_113139</name>
</gene>
<dbReference type="OrthoDB" id="9779041at2"/>
<evidence type="ECO:0000256" key="1">
    <source>
        <dbReference type="ARBA" id="ARBA00007637"/>
    </source>
</evidence>
<dbReference type="RefSeq" id="WP_090937411.1">
    <property type="nucleotide sequence ID" value="NZ_FNDJ01000013.1"/>
</dbReference>
<dbReference type="Gene3D" id="3.40.50.720">
    <property type="entry name" value="NAD(P)-binding Rossmann-like Domain"/>
    <property type="match status" value="1"/>
</dbReference>
<feature type="domain" description="NAD-dependent epimerase/dehydratase" evidence="3">
    <location>
        <begin position="9"/>
        <end position="224"/>
    </location>
</feature>
<dbReference type="PANTHER" id="PTHR43000">
    <property type="entry name" value="DTDP-D-GLUCOSE 4,6-DEHYDRATASE-RELATED"/>
    <property type="match status" value="1"/>
</dbReference>
<dbReference type="Proteomes" id="UP000199202">
    <property type="component" value="Unassembled WGS sequence"/>
</dbReference>
<dbReference type="InterPro" id="IPR036291">
    <property type="entry name" value="NAD(P)-bd_dom_sf"/>
</dbReference>
<dbReference type="STRING" id="633440.SAMN05421869_113139"/>
<accession>A0A1G8Y3A5</accession>
<feature type="region of interest" description="Disordered" evidence="2">
    <location>
        <begin position="299"/>
        <end position="318"/>
    </location>
</feature>
<evidence type="ECO:0000259" key="3">
    <source>
        <dbReference type="Pfam" id="PF01370"/>
    </source>
</evidence>
<dbReference type="EMBL" id="FNDJ01000013">
    <property type="protein sequence ID" value="SDJ96530.1"/>
    <property type="molecule type" value="Genomic_DNA"/>
</dbReference>
<evidence type="ECO:0000256" key="2">
    <source>
        <dbReference type="SAM" id="MobiDB-lite"/>
    </source>
</evidence>
<reference evidence="4 5" key="1">
    <citation type="submission" date="2016-10" db="EMBL/GenBank/DDBJ databases">
        <authorList>
            <person name="de Groot N.N."/>
        </authorList>
    </citation>
    <scope>NUCLEOTIDE SEQUENCE [LARGE SCALE GENOMIC DNA]</scope>
    <source>
        <strain evidence="4 5">CGMCC 4.6533</strain>
    </source>
</reference>
<evidence type="ECO:0000313" key="5">
    <source>
        <dbReference type="Proteomes" id="UP000199202"/>
    </source>
</evidence>
<proteinExistence type="inferred from homology"/>
<comment type="similarity">
    <text evidence="1">Belongs to the NAD(P)-dependent epimerase/dehydratase family.</text>
</comment>
<sequence>MPELAGARVLVTGGAGFIGRRLVATLLAEQAEVTVADLNPHPDPAVRSVVGDLRDPKVRESAVSAGLDGVVHLAAVTSVLRSVEDPAGTYEVNVEATAGLLELARKHGVPRFLLASTNAVTGDVGSARISENLPLRPLTPYGATKAATEMLLSAYSGVYGMRTSALRFANVYGPGMLHKDSFVPRLMKAAAAGQGVQVYGDGTQLRDYVHVDDVVQAMLIAWHEGHDGPLIVGSGTSVSVNELIEAARKATGTPIPVEQVPAKQGEMPAVVLDISAATALGYRPRHDLTSGMATVWPDFAPAPAESSAEKPDETENAA</sequence>
<evidence type="ECO:0000313" key="4">
    <source>
        <dbReference type="EMBL" id="SDJ96530.1"/>
    </source>
</evidence>
<dbReference type="SUPFAM" id="SSF51735">
    <property type="entry name" value="NAD(P)-binding Rossmann-fold domains"/>
    <property type="match status" value="1"/>
</dbReference>
<dbReference type="InterPro" id="IPR001509">
    <property type="entry name" value="Epimerase_deHydtase"/>
</dbReference>
<dbReference type="Pfam" id="PF01370">
    <property type="entry name" value="Epimerase"/>
    <property type="match status" value="1"/>
</dbReference>
<dbReference type="AlphaFoldDB" id="A0A1G8Y3A5"/>
<organism evidence="4 5">
    <name type="scientific">Nonomuraea jiangxiensis</name>
    <dbReference type="NCBI Taxonomy" id="633440"/>
    <lineage>
        <taxon>Bacteria</taxon>
        <taxon>Bacillati</taxon>
        <taxon>Actinomycetota</taxon>
        <taxon>Actinomycetes</taxon>
        <taxon>Streptosporangiales</taxon>
        <taxon>Streptosporangiaceae</taxon>
        <taxon>Nonomuraea</taxon>
    </lineage>
</organism>
<protein>
    <submittedName>
        <fullName evidence="4">UDP-glucose 4-epimerase</fullName>
    </submittedName>
</protein>
<feature type="compositionally biased region" description="Basic and acidic residues" evidence="2">
    <location>
        <begin position="307"/>
        <end position="318"/>
    </location>
</feature>
<keyword evidence="5" id="KW-1185">Reference proteome</keyword>